<evidence type="ECO:0000256" key="3">
    <source>
        <dbReference type="ARBA" id="ARBA00022722"/>
    </source>
</evidence>
<dbReference type="GO" id="GO:0003964">
    <property type="term" value="F:RNA-directed DNA polymerase activity"/>
    <property type="evidence" value="ECO:0007669"/>
    <property type="project" value="UniProtKB-KW"/>
</dbReference>
<keyword evidence="3" id="KW-0540">Nuclease</keyword>
<name>A0A9Q3PXF5_9BASI</name>
<evidence type="ECO:0000313" key="9">
    <source>
        <dbReference type="Proteomes" id="UP000765509"/>
    </source>
</evidence>
<reference evidence="8" key="1">
    <citation type="submission" date="2021-03" db="EMBL/GenBank/DDBJ databases">
        <title>Draft genome sequence of rust myrtle Austropuccinia psidii MF-1, a brazilian biotype.</title>
        <authorList>
            <person name="Quecine M.C."/>
            <person name="Pachon D.M.R."/>
            <person name="Bonatelli M.L."/>
            <person name="Correr F.H."/>
            <person name="Franceschini L.M."/>
            <person name="Leite T.F."/>
            <person name="Margarido G.R.A."/>
            <person name="Almeida C.A."/>
            <person name="Ferrarezi J.A."/>
            <person name="Labate C.A."/>
        </authorList>
    </citation>
    <scope>NUCLEOTIDE SEQUENCE</scope>
    <source>
        <strain evidence="8">MF-1</strain>
    </source>
</reference>
<proteinExistence type="predicted"/>
<comment type="caution">
    <text evidence="8">The sequence shown here is derived from an EMBL/GenBank/DDBJ whole genome shotgun (WGS) entry which is preliminary data.</text>
</comment>
<evidence type="ECO:0000256" key="1">
    <source>
        <dbReference type="ARBA" id="ARBA00022679"/>
    </source>
</evidence>
<dbReference type="Proteomes" id="UP000765509">
    <property type="component" value="Unassembled WGS sequence"/>
</dbReference>
<dbReference type="EMBL" id="AVOT02096971">
    <property type="protein sequence ID" value="MBW0575767.1"/>
    <property type="molecule type" value="Genomic_DNA"/>
</dbReference>
<gene>
    <name evidence="8" type="ORF">O181_115482</name>
</gene>
<dbReference type="InterPro" id="IPR043502">
    <property type="entry name" value="DNA/RNA_pol_sf"/>
</dbReference>
<keyword evidence="6" id="KW-0695">RNA-directed DNA polymerase</keyword>
<keyword evidence="4" id="KW-0255">Endonuclease</keyword>
<evidence type="ECO:0000256" key="6">
    <source>
        <dbReference type="ARBA" id="ARBA00022918"/>
    </source>
</evidence>
<dbReference type="GO" id="GO:0004519">
    <property type="term" value="F:endonuclease activity"/>
    <property type="evidence" value="ECO:0007669"/>
    <property type="project" value="UniProtKB-KW"/>
</dbReference>
<sequence length="174" mass="19913">MLNVERPYPPLLRRTSYPASPRAREEIESHINELMKLEALRKVGYNEELYNDACGEGLGAALHQVRIVNDKPYSGPICFISRQIKHTEERYGASQMECLFLIWTLEKLHYHLDGSVFEVITDCNAVKALLNMKAPEKHMLSWKIADGFCRWELPSTSDNPAYVSTSAETQILIE</sequence>
<keyword evidence="1" id="KW-0808">Transferase</keyword>
<dbReference type="SUPFAM" id="SSF56672">
    <property type="entry name" value="DNA/RNA polymerases"/>
    <property type="match status" value="1"/>
</dbReference>
<dbReference type="Pfam" id="PF17917">
    <property type="entry name" value="RT_RNaseH"/>
    <property type="match status" value="1"/>
</dbReference>
<keyword evidence="2" id="KW-0548">Nucleotidyltransferase</keyword>
<evidence type="ECO:0000256" key="4">
    <source>
        <dbReference type="ARBA" id="ARBA00022759"/>
    </source>
</evidence>
<feature type="domain" description="Reverse transcriptase RNase H-like" evidence="7">
    <location>
        <begin position="48"/>
        <end position="143"/>
    </location>
</feature>
<evidence type="ECO:0000313" key="8">
    <source>
        <dbReference type="EMBL" id="MBW0575767.1"/>
    </source>
</evidence>
<keyword evidence="5" id="KW-0378">Hydrolase</keyword>
<evidence type="ECO:0000259" key="7">
    <source>
        <dbReference type="Pfam" id="PF17917"/>
    </source>
</evidence>
<dbReference type="AlphaFoldDB" id="A0A9Q3PXF5"/>
<dbReference type="GO" id="GO:0016787">
    <property type="term" value="F:hydrolase activity"/>
    <property type="evidence" value="ECO:0007669"/>
    <property type="project" value="UniProtKB-KW"/>
</dbReference>
<accession>A0A9Q3PXF5</accession>
<evidence type="ECO:0000256" key="5">
    <source>
        <dbReference type="ARBA" id="ARBA00022801"/>
    </source>
</evidence>
<organism evidence="8 9">
    <name type="scientific">Austropuccinia psidii MF-1</name>
    <dbReference type="NCBI Taxonomy" id="1389203"/>
    <lineage>
        <taxon>Eukaryota</taxon>
        <taxon>Fungi</taxon>
        <taxon>Dikarya</taxon>
        <taxon>Basidiomycota</taxon>
        <taxon>Pucciniomycotina</taxon>
        <taxon>Pucciniomycetes</taxon>
        <taxon>Pucciniales</taxon>
        <taxon>Sphaerophragmiaceae</taxon>
        <taxon>Austropuccinia</taxon>
    </lineage>
</organism>
<keyword evidence="9" id="KW-1185">Reference proteome</keyword>
<protein>
    <recommendedName>
        <fullName evidence="7">Reverse transcriptase RNase H-like domain-containing protein</fullName>
    </recommendedName>
</protein>
<dbReference type="InterPro" id="IPR041373">
    <property type="entry name" value="RT_RNaseH"/>
</dbReference>
<evidence type="ECO:0000256" key="2">
    <source>
        <dbReference type="ARBA" id="ARBA00022695"/>
    </source>
</evidence>